<gene>
    <name evidence="2" type="ORF">A0J61_09879</name>
</gene>
<feature type="region of interest" description="Disordered" evidence="1">
    <location>
        <begin position="77"/>
        <end position="173"/>
    </location>
</feature>
<accession>A0A1C7N0A8</accession>
<evidence type="ECO:0008006" key="4">
    <source>
        <dbReference type="Google" id="ProtNLM"/>
    </source>
</evidence>
<dbReference type="InParanoid" id="A0A1C7N0A8"/>
<dbReference type="AlphaFoldDB" id="A0A1C7N0A8"/>
<keyword evidence="3" id="KW-1185">Reference proteome</keyword>
<feature type="compositionally biased region" description="Basic and acidic residues" evidence="1">
    <location>
        <begin position="77"/>
        <end position="94"/>
    </location>
</feature>
<proteinExistence type="predicted"/>
<name>A0A1C7N0A8_9FUNG</name>
<evidence type="ECO:0000313" key="3">
    <source>
        <dbReference type="Proteomes" id="UP000093000"/>
    </source>
</evidence>
<dbReference type="EMBL" id="LUGH01000962">
    <property type="protein sequence ID" value="OBZ82069.1"/>
    <property type="molecule type" value="Genomic_DNA"/>
</dbReference>
<dbReference type="Proteomes" id="UP000093000">
    <property type="component" value="Unassembled WGS sequence"/>
</dbReference>
<comment type="caution">
    <text evidence="2">The sequence shown here is derived from an EMBL/GenBank/DDBJ whole genome shotgun (WGS) entry which is preliminary data.</text>
</comment>
<organism evidence="2 3">
    <name type="scientific">Choanephora cucurbitarum</name>
    <dbReference type="NCBI Taxonomy" id="101091"/>
    <lineage>
        <taxon>Eukaryota</taxon>
        <taxon>Fungi</taxon>
        <taxon>Fungi incertae sedis</taxon>
        <taxon>Mucoromycota</taxon>
        <taxon>Mucoromycotina</taxon>
        <taxon>Mucoromycetes</taxon>
        <taxon>Mucorales</taxon>
        <taxon>Mucorineae</taxon>
        <taxon>Choanephoraceae</taxon>
        <taxon>Choanephoroideae</taxon>
        <taxon>Choanephora</taxon>
    </lineage>
</organism>
<evidence type="ECO:0000256" key="1">
    <source>
        <dbReference type="SAM" id="MobiDB-lite"/>
    </source>
</evidence>
<evidence type="ECO:0000313" key="2">
    <source>
        <dbReference type="EMBL" id="OBZ82069.1"/>
    </source>
</evidence>
<reference evidence="2 3" key="1">
    <citation type="submission" date="2016-03" db="EMBL/GenBank/DDBJ databases">
        <title>Choanephora cucurbitarum.</title>
        <authorList>
            <person name="Min B."/>
            <person name="Park H."/>
            <person name="Park J.-H."/>
            <person name="Shin H.-D."/>
            <person name="Choi I.-G."/>
        </authorList>
    </citation>
    <scope>NUCLEOTIDE SEQUENCE [LARGE SCALE GENOMIC DNA]</scope>
    <source>
        <strain evidence="2 3">KUS-F28377</strain>
    </source>
</reference>
<feature type="compositionally biased region" description="Polar residues" evidence="1">
    <location>
        <begin position="147"/>
        <end position="161"/>
    </location>
</feature>
<sequence length="173" mass="19597">MSDMEEFRATLAPHGDLVTASRNMHHGLALDDRWQVTIRFEKAHNDLPSRLPMKNMQVEGMPADECCLCGQRGHVRKDYPKLKEVSSSRQKPEEDATVEPADAGDVKRSRAESEEKYVGMTPKQKENGKRAERRAAQRKRFKKNQMDIDSSNPSEDNSTDQNEGEETLGEHSG</sequence>
<protein>
    <recommendedName>
        <fullName evidence="4">CCHC-type domain-containing protein</fullName>
    </recommendedName>
</protein>
<feature type="compositionally biased region" description="Basic and acidic residues" evidence="1">
    <location>
        <begin position="104"/>
        <end position="135"/>
    </location>
</feature>